<dbReference type="EMBL" id="JPPY01000214">
    <property type="protein sequence ID" value="KND26020.1"/>
    <property type="molecule type" value="Genomic_DNA"/>
</dbReference>
<dbReference type="AlphaFoldDB" id="A0A0L0JKV8"/>
<dbReference type="InterPro" id="IPR001544">
    <property type="entry name" value="Aminotrans_IV"/>
</dbReference>
<evidence type="ECO:0000313" key="2">
    <source>
        <dbReference type="Proteomes" id="UP000037151"/>
    </source>
</evidence>
<dbReference type="Pfam" id="PF01063">
    <property type="entry name" value="Aminotran_4"/>
    <property type="match status" value="1"/>
</dbReference>
<sequence length="260" mass="28262">MPNLNEHPTTAEDLLPLALTSYGHFTSMRVDADRRIRGLSLHMERLVRDSRIVFDAPVDTGHVRELVSKALDGRDGPCVVRVTHFDPAVDMGHPEEAVQPQIMVTVRPAGELPPPPLTVMSVRYERDLPEVKHCGLFGALHARRTARLKGFDDALFLGPDQHVTEGGTWNVGFIDENGTVIWPEGPVLPGVTTALLQERAEYKTAAVTLDEAKAMPAAFATNTSIGVRALSAIDGTPLATDHPALSALRETYLSVPGEQL</sequence>
<dbReference type="RefSeq" id="WP_050375494.1">
    <property type="nucleotide sequence ID" value="NZ_KQ257834.1"/>
</dbReference>
<dbReference type="Proteomes" id="UP000037151">
    <property type="component" value="Unassembled WGS sequence"/>
</dbReference>
<accession>A0A0L0JKV8</accession>
<comment type="caution">
    <text evidence="1">The sequence shown here is derived from an EMBL/GenBank/DDBJ whole genome shotgun (WGS) entry which is preliminary data.</text>
</comment>
<dbReference type="InterPro" id="IPR036038">
    <property type="entry name" value="Aminotransferase-like"/>
</dbReference>
<organism evidence="1 2">
    <name type="scientific">Streptomyces acidiscabies</name>
    <dbReference type="NCBI Taxonomy" id="42234"/>
    <lineage>
        <taxon>Bacteria</taxon>
        <taxon>Bacillati</taxon>
        <taxon>Actinomycetota</taxon>
        <taxon>Actinomycetes</taxon>
        <taxon>Kitasatosporales</taxon>
        <taxon>Streptomycetaceae</taxon>
        <taxon>Streptomyces</taxon>
    </lineage>
</organism>
<gene>
    <name evidence="1" type="ORF">IQ63_37890</name>
</gene>
<dbReference type="SUPFAM" id="SSF56752">
    <property type="entry name" value="D-aminoacid aminotransferase-like PLP-dependent enzymes"/>
    <property type="match status" value="1"/>
</dbReference>
<dbReference type="Gene3D" id="3.30.470.10">
    <property type="match status" value="1"/>
</dbReference>
<proteinExistence type="predicted"/>
<reference evidence="2" key="1">
    <citation type="submission" date="2014-07" db="EMBL/GenBank/DDBJ databases">
        <title>Genome sequencing of plant-pathogenic Streptomyces species.</title>
        <authorList>
            <person name="Harrison J."/>
            <person name="Sapp M."/>
            <person name="Thwaites R."/>
            <person name="Studholme D.J."/>
        </authorList>
    </citation>
    <scope>NUCLEOTIDE SEQUENCE [LARGE SCALE GENOMIC DNA]</scope>
    <source>
        <strain evidence="2">NCPPB 4445</strain>
    </source>
</reference>
<keyword evidence="1" id="KW-0032">Aminotransferase</keyword>
<dbReference type="NCBIfam" id="NF006734">
    <property type="entry name" value="PRK09266.1"/>
    <property type="match status" value="1"/>
</dbReference>
<dbReference type="InterPro" id="IPR043132">
    <property type="entry name" value="BCAT-like_C"/>
</dbReference>
<dbReference type="OrthoDB" id="8912228at2"/>
<dbReference type="GO" id="GO:0008483">
    <property type="term" value="F:transaminase activity"/>
    <property type="evidence" value="ECO:0007669"/>
    <property type="project" value="UniProtKB-KW"/>
</dbReference>
<dbReference type="PATRIC" id="fig|42234.21.peg.7799"/>
<protein>
    <submittedName>
        <fullName evidence="1">Aminotransferase</fullName>
    </submittedName>
</protein>
<name>A0A0L0JKV8_9ACTN</name>
<evidence type="ECO:0000313" key="1">
    <source>
        <dbReference type="EMBL" id="KND26020.1"/>
    </source>
</evidence>
<dbReference type="InterPro" id="IPR043131">
    <property type="entry name" value="BCAT-like_N"/>
</dbReference>
<keyword evidence="1" id="KW-0808">Transferase</keyword>
<dbReference type="Gene3D" id="3.20.10.10">
    <property type="entry name" value="D-amino Acid Aminotransferase, subunit A, domain 2"/>
    <property type="match status" value="1"/>
</dbReference>